<gene>
    <name evidence="1" type="ORF">CPELA_07655</name>
</gene>
<dbReference type="EMBL" id="CP035299">
    <property type="protein sequence ID" value="QAU52791.1"/>
    <property type="molecule type" value="Genomic_DNA"/>
</dbReference>
<evidence type="ECO:0000313" key="1">
    <source>
        <dbReference type="EMBL" id="QAU52791.1"/>
    </source>
</evidence>
<keyword evidence="2" id="KW-1185">Reference proteome</keyword>
<dbReference type="KEGG" id="cpeg:CPELA_07655"/>
<dbReference type="AlphaFoldDB" id="A0A410WA11"/>
<accession>A0A410WA11</accession>
<dbReference type="Proteomes" id="UP000288929">
    <property type="component" value="Chromosome"/>
</dbReference>
<protein>
    <submittedName>
        <fullName evidence="1">Uncharacterized protein</fullName>
    </submittedName>
</protein>
<sequence>MQVRRCGLEAFGGMRPRWAKDDLRDTAFASAELCRGTFFYTGYAPFPYGSVYSARSPPGATGSYWRLLETIRRVHHCNHSNC</sequence>
<name>A0A410WA11_9CORY</name>
<evidence type="ECO:0000313" key="2">
    <source>
        <dbReference type="Proteomes" id="UP000288929"/>
    </source>
</evidence>
<proteinExistence type="predicted"/>
<reference evidence="1 2" key="1">
    <citation type="submission" date="2019-01" db="EMBL/GenBank/DDBJ databases">
        <authorList>
            <person name="Ruckert C."/>
            <person name="Busche T."/>
            <person name="Kalinowski J."/>
        </authorList>
    </citation>
    <scope>NUCLEOTIDE SEQUENCE [LARGE SCALE GENOMIC DNA]</scope>
    <source>
        <strain evidence="1 2">136/3</strain>
    </source>
</reference>
<organism evidence="1 2">
    <name type="scientific">Corynebacterium pelargi</name>
    <dbReference type="NCBI Taxonomy" id="1471400"/>
    <lineage>
        <taxon>Bacteria</taxon>
        <taxon>Bacillati</taxon>
        <taxon>Actinomycetota</taxon>
        <taxon>Actinomycetes</taxon>
        <taxon>Mycobacteriales</taxon>
        <taxon>Corynebacteriaceae</taxon>
        <taxon>Corynebacterium</taxon>
    </lineage>
</organism>